<dbReference type="GO" id="GO:0005815">
    <property type="term" value="C:microtubule organizing center"/>
    <property type="evidence" value="ECO:0007669"/>
    <property type="project" value="InterPro"/>
</dbReference>
<dbReference type="Proteomes" id="UP001234581">
    <property type="component" value="Unassembled WGS sequence"/>
</dbReference>
<dbReference type="Pfam" id="PF07989">
    <property type="entry name" value="Cnn_1N"/>
    <property type="match status" value="1"/>
</dbReference>
<protein>
    <recommendedName>
        <fullName evidence="4">Centrosomin N-terminal motif 1 domain-containing protein</fullName>
    </recommendedName>
</protein>
<keyword evidence="2" id="KW-0963">Cytoplasm</keyword>
<reference evidence="5 6" key="1">
    <citation type="submission" date="2023-03" db="EMBL/GenBank/DDBJ databases">
        <title>Genome sequence of Lichtheimia ornata CBS 291.66.</title>
        <authorList>
            <person name="Mohabir J.T."/>
            <person name="Shea T.P."/>
            <person name="Kurbessoian T."/>
            <person name="Berby B."/>
            <person name="Fontaine J."/>
            <person name="Livny J."/>
            <person name="Gnirke A."/>
            <person name="Stajich J.E."/>
            <person name="Cuomo C.A."/>
        </authorList>
    </citation>
    <scope>NUCLEOTIDE SEQUENCE [LARGE SCALE GENOMIC DNA]</scope>
    <source>
        <strain evidence="5">CBS 291.66</strain>
    </source>
</reference>
<feature type="region of interest" description="Disordered" evidence="3">
    <location>
        <begin position="15"/>
        <end position="36"/>
    </location>
</feature>
<proteinExistence type="predicted"/>
<feature type="region of interest" description="Disordered" evidence="3">
    <location>
        <begin position="89"/>
        <end position="117"/>
    </location>
</feature>
<dbReference type="GO" id="GO:0005737">
    <property type="term" value="C:cytoplasm"/>
    <property type="evidence" value="ECO:0007669"/>
    <property type="project" value="UniProtKB-SubCell"/>
</dbReference>
<dbReference type="EMBL" id="JARTCD010000003">
    <property type="protein sequence ID" value="KAJ8663098.1"/>
    <property type="molecule type" value="Genomic_DNA"/>
</dbReference>
<evidence type="ECO:0000313" key="5">
    <source>
        <dbReference type="EMBL" id="KAJ8663098.1"/>
    </source>
</evidence>
<gene>
    <name evidence="5" type="ORF">O0I10_001275</name>
</gene>
<evidence type="ECO:0000259" key="4">
    <source>
        <dbReference type="Pfam" id="PF07989"/>
    </source>
</evidence>
<dbReference type="AlphaFoldDB" id="A0AAD7Y3G4"/>
<evidence type="ECO:0000256" key="2">
    <source>
        <dbReference type="ARBA" id="ARBA00022490"/>
    </source>
</evidence>
<evidence type="ECO:0000256" key="3">
    <source>
        <dbReference type="SAM" id="MobiDB-lite"/>
    </source>
</evidence>
<feature type="domain" description="Centrosomin N-terminal motif 1" evidence="4">
    <location>
        <begin position="62"/>
        <end position="100"/>
    </location>
</feature>
<dbReference type="GeneID" id="83208693"/>
<dbReference type="RefSeq" id="XP_058348010.1">
    <property type="nucleotide sequence ID" value="XM_058481372.1"/>
</dbReference>
<evidence type="ECO:0000256" key="1">
    <source>
        <dbReference type="ARBA" id="ARBA00004496"/>
    </source>
</evidence>
<feature type="compositionally biased region" description="Polar residues" evidence="3">
    <location>
        <begin position="97"/>
        <end position="117"/>
    </location>
</feature>
<evidence type="ECO:0000313" key="6">
    <source>
        <dbReference type="Proteomes" id="UP001234581"/>
    </source>
</evidence>
<organism evidence="5 6">
    <name type="scientific">Lichtheimia ornata</name>
    <dbReference type="NCBI Taxonomy" id="688661"/>
    <lineage>
        <taxon>Eukaryota</taxon>
        <taxon>Fungi</taxon>
        <taxon>Fungi incertae sedis</taxon>
        <taxon>Mucoromycota</taxon>
        <taxon>Mucoromycotina</taxon>
        <taxon>Mucoromycetes</taxon>
        <taxon>Mucorales</taxon>
        <taxon>Lichtheimiaceae</taxon>
        <taxon>Lichtheimia</taxon>
    </lineage>
</organism>
<feature type="compositionally biased region" description="Acidic residues" evidence="3">
    <location>
        <begin position="192"/>
        <end position="213"/>
    </location>
</feature>
<feature type="region of interest" description="Disordered" evidence="3">
    <location>
        <begin position="177"/>
        <end position="224"/>
    </location>
</feature>
<name>A0AAD7Y3G4_9FUNG</name>
<comment type="caution">
    <text evidence="5">The sequence shown here is derived from an EMBL/GenBank/DDBJ whole genome shotgun (WGS) entry which is preliminary data.</text>
</comment>
<comment type="subcellular location">
    <subcellularLocation>
        <location evidence="1">Cytoplasm</location>
    </subcellularLocation>
</comment>
<keyword evidence="6" id="KW-1185">Reference proteome</keyword>
<dbReference type="InterPro" id="IPR012943">
    <property type="entry name" value="Cnn_1N"/>
</dbReference>
<accession>A0AAD7Y3G4</accession>
<sequence>MTYCLEPQLSSIGPSLVERRRSTRSLGQPPNIKTVKPTLVTSNHSTKSGEHVTERLKTVPFKELEKMIADLKKENFDLKLRLFHLEDAQREQHDQQNQKQRSVGTQTPMEKATVSSSPRTFYTAFEASAEGIALLPGEQVTIFEHDDDDYYSNHNSNTMDTMTKAFSKVEIGATAAEDNDTSMDKVQGWLQELEDDEGLISGQEEQDDKDDDQISPLHINHTTW</sequence>